<evidence type="ECO:0000256" key="6">
    <source>
        <dbReference type="ARBA" id="ARBA00022692"/>
    </source>
</evidence>
<comment type="cofactor">
    <cofactor evidence="17">
        <name>Ca(2+)</name>
        <dbReference type="ChEBI" id="CHEBI:29108"/>
    </cofactor>
    <text evidence="17">Binds 1 Ca(2+) ion per monomer. In the dimeric form the Ca(2+) is bound by different amino acids with binding of each Ca(2+) shared with ligands coming from each monomer. The Ca(2+) ion may have a role in catalysis.</text>
</comment>
<protein>
    <recommendedName>
        <fullName evidence="17">Phospholipase A1</fullName>
        <ecNumber evidence="17">3.1.1.32</ecNumber>
        <ecNumber evidence="17">3.1.1.4</ecNumber>
    </recommendedName>
    <alternativeName>
        <fullName evidence="17">Phosphatidylcholine 1-acylhydrolase</fullName>
    </alternativeName>
</protein>
<evidence type="ECO:0000256" key="9">
    <source>
        <dbReference type="ARBA" id="ARBA00022801"/>
    </source>
</evidence>
<evidence type="ECO:0000256" key="12">
    <source>
        <dbReference type="ARBA" id="ARBA00023098"/>
    </source>
</evidence>
<dbReference type="InterPro" id="IPR003187">
    <property type="entry name" value="PLipase_A1"/>
</dbReference>
<keyword evidence="7 16" id="KW-0479">Metal-binding</keyword>
<evidence type="ECO:0000256" key="16">
    <source>
        <dbReference type="PIRSR" id="PIRSR603187-2"/>
    </source>
</evidence>
<dbReference type="Proteomes" id="UP000186513">
    <property type="component" value="Unassembled WGS sequence"/>
</dbReference>
<accession>A0A1K2HP30</accession>
<dbReference type="EC" id="3.1.1.32" evidence="17"/>
<keyword evidence="11 17" id="KW-0442">Lipid degradation</keyword>
<keyword evidence="12 17" id="KW-0443">Lipid metabolism</keyword>
<evidence type="ECO:0000256" key="7">
    <source>
        <dbReference type="ARBA" id="ARBA00022723"/>
    </source>
</evidence>
<evidence type="ECO:0000256" key="11">
    <source>
        <dbReference type="ARBA" id="ARBA00022963"/>
    </source>
</evidence>
<dbReference type="PRINTS" id="PR01486">
    <property type="entry name" value="PHPHLIPASEA1"/>
</dbReference>
<feature type="compositionally biased region" description="Low complexity" evidence="18">
    <location>
        <begin position="53"/>
        <end position="63"/>
    </location>
</feature>
<gene>
    <name evidence="19" type="ORF">SAMN02745887_03051</name>
</gene>
<name>A0A1K2HP30_9NEIS</name>
<dbReference type="CDD" id="cd00541">
    <property type="entry name" value="OMPLA"/>
    <property type="match status" value="1"/>
</dbReference>
<comment type="catalytic activity">
    <reaction evidence="1 17">
        <text>a 1,2-diacyl-sn-glycero-3-phosphocholine + H2O = a 2-acyl-sn-glycero-3-phosphocholine + a fatty acid + H(+)</text>
        <dbReference type="Rhea" id="RHEA:18689"/>
        <dbReference type="ChEBI" id="CHEBI:15377"/>
        <dbReference type="ChEBI" id="CHEBI:15378"/>
        <dbReference type="ChEBI" id="CHEBI:28868"/>
        <dbReference type="ChEBI" id="CHEBI:57643"/>
        <dbReference type="ChEBI" id="CHEBI:57875"/>
        <dbReference type="EC" id="3.1.1.32"/>
    </reaction>
</comment>
<proteinExistence type="inferred from homology"/>
<dbReference type="GO" id="GO:0004623">
    <property type="term" value="F:phospholipase A2 activity"/>
    <property type="evidence" value="ECO:0007669"/>
    <property type="project" value="UniProtKB-EC"/>
</dbReference>
<organism evidence="19 20">
    <name type="scientific">Chitinimonas taiwanensis DSM 18899</name>
    <dbReference type="NCBI Taxonomy" id="1121279"/>
    <lineage>
        <taxon>Bacteria</taxon>
        <taxon>Pseudomonadati</taxon>
        <taxon>Pseudomonadota</taxon>
        <taxon>Betaproteobacteria</taxon>
        <taxon>Neisseriales</taxon>
        <taxon>Chitinibacteraceae</taxon>
        <taxon>Chitinimonas</taxon>
    </lineage>
</organism>
<evidence type="ECO:0000256" key="3">
    <source>
        <dbReference type="ARBA" id="ARBA00010525"/>
    </source>
</evidence>
<keyword evidence="13" id="KW-0472">Membrane</keyword>
<dbReference type="Gene3D" id="2.40.230.10">
    <property type="entry name" value="Phospholipase A1"/>
    <property type="match status" value="1"/>
</dbReference>
<evidence type="ECO:0000256" key="18">
    <source>
        <dbReference type="SAM" id="MobiDB-lite"/>
    </source>
</evidence>
<dbReference type="RefSeq" id="WP_139256184.1">
    <property type="nucleotide sequence ID" value="NZ_FPKR01000012.1"/>
</dbReference>
<sequence>MGLGRLPSWAWGALLLAAPAQAAPLGPTQCLEIAEDSTRLRCYDQAMGRALPAEPAVSEAAVPAPVPKPDMASQLSARPSDTPAKQSLLDSAWELEPSSKLGTFVLRSYRPTYVLPFFHTAQPNGSPSSRDNAPLPTAISQQQRTEAKFQLSLKTKLAQNLFEDNGDIWLGFTQTSRWQVYNRDSSRPFRETNYEPEAALVLRSNYHVLGWHGRLLSLGLNHQSNGQSQQLSRSWNRVTAGVGLEKDGWSVLLRPWWRVRESARDDDNPDIENYLGRGSLTISKLHDAQWFSLMARHSLRTGAESRGALQFDWGFPIKGNLKGYLQLFHGYGESLVDYNHRATYLGLGFSLIDGN</sequence>
<feature type="signal peptide" evidence="17">
    <location>
        <begin position="1"/>
        <end position="22"/>
    </location>
</feature>
<comment type="subunit">
    <text evidence="4 17">Homodimer; dimerization is reversible, and the dimeric form is the active one.</text>
</comment>
<comment type="subcellular location">
    <subcellularLocation>
        <location evidence="17">Cell outer membrane</location>
        <topology evidence="17">Multi-pass membrane protein</topology>
    </subcellularLocation>
    <text evidence="17">One of the very few enzymes located there.</text>
</comment>
<feature type="active site" description="Nucleophile" evidence="15">
    <location>
        <position position="224"/>
    </location>
</feature>
<dbReference type="EC" id="3.1.1.4" evidence="17"/>
<evidence type="ECO:0000313" key="20">
    <source>
        <dbReference type="Proteomes" id="UP000186513"/>
    </source>
</evidence>
<evidence type="ECO:0000313" key="19">
    <source>
        <dbReference type="EMBL" id="SFZ78526.1"/>
    </source>
</evidence>
<comment type="function">
    <text evidence="17">Hydrolysis of phosphatidylcholine with phospholipase A2 (EC 3.1.1.4) and phospholipase A1 (EC 3.1.1.32) activities.</text>
</comment>
<evidence type="ECO:0000256" key="13">
    <source>
        <dbReference type="ARBA" id="ARBA00023136"/>
    </source>
</evidence>
<feature type="active site" description="Proton acceptor" evidence="15">
    <location>
        <position position="222"/>
    </location>
</feature>
<feature type="binding site" description="in dimeric form" evidence="16">
    <location>
        <position position="232"/>
    </location>
    <ligand>
        <name>Ca(2+)</name>
        <dbReference type="ChEBI" id="CHEBI:29108"/>
        <label>1</label>
    </ligand>
</feature>
<dbReference type="InterPro" id="IPR036541">
    <property type="entry name" value="PLipase_A1_sf"/>
</dbReference>
<feature type="binding site" description="in dimeric form" evidence="16">
    <location>
        <position position="267"/>
    </location>
    <ligand>
        <name>Ca(2+)</name>
        <dbReference type="ChEBI" id="CHEBI:29108"/>
        <label>1</label>
    </ligand>
</feature>
<evidence type="ECO:0000256" key="14">
    <source>
        <dbReference type="ARBA" id="ARBA00023237"/>
    </source>
</evidence>
<dbReference type="GO" id="GO:0005509">
    <property type="term" value="F:calcium ion binding"/>
    <property type="evidence" value="ECO:0007669"/>
    <property type="project" value="TreeGrafter"/>
</dbReference>
<dbReference type="STRING" id="1121279.SAMN02745887_03051"/>
<reference evidence="19 20" key="1">
    <citation type="submission" date="2016-11" db="EMBL/GenBank/DDBJ databases">
        <authorList>
            <person name="Jaros S."/>
            <person name="Januszkiewicz K."/>
            <person name="Wedrychowicz H."/>
        </authorList>
    </citation>
    <scope>NUCLEOTIDE SEQUENCE [LARGE SCALE GENOMIC DNA]</scope>
    <source>
        <strain evidence="19 20">DSM 18899</strain>
    </source>
</reference>
<dbReference type="OrthoDB" id="188433at2"/>
<evidence type="ECO:0000256" key="2">
    <source>
        <dbReference type="ARBA" id="ARBA00001604"/>
    </source>
</evidence>
<keyword evidence="20" id="KW-1185">Reference proteome</keyword>
<dbReference type="AlphaFoldDB" id="A0A1K2HP30"/>
<dbReference type="GO" id="GO:0009279">
    <property type="term" value="C:cell outer membrane"/>
    <property type="evidence" value="ECO:0007669"/>
    <property type="project" value="UniProtKB-SubCell"/>
</dbReference>
<evidence type="ECO:0000256" key="17">
    <source>
        <dbReference type="RuleBase" id="RU366027"/>
    </source>
</evidence>
<dbReference type="EMBL" id="FPKR01000012">
    <property type="protein sequence ID" value="SFZ78526.1"/>
    <property type="molecule type" value="Genomic_DNA"/>
</dbReference>
<dbReference type="GO" id="GO:0008970">
    <property type="term" value="F:phospholipase A1 activity"/>
    <property type="evidence" value="ECO:0007669"/>
    <property type="project" value="UniProtKB-EC"/>
</dbReference>
<keyword evidence="14 17" id="KW-0998">Cell outer membrane</keyword>
<evidence type="ECO:0000256" key="1">
    <source>
        <dbReference type="ARBA" id="ARBA00000111"/>
    </source>
</evidence>
<evidence type="ECO:0000256" key="4">
    <source>
        <dbReference type="ARBA" id="ARBA00011702"/>
    </source>
</evidence>
<feature type="compositionally biased region" description="Polar residues" evidence="18">
    <location>
        <begin position="73"/>
        <end position="83"/>
    </location>
</feature>
<evidence type="ECO:0000256" key="15">
    <source>
        <dbReference type="PIRSR" id="PIRSR603187-1"/>
    </source>
</evidence>
<keyword evidence="9 17" id="KW-0378">Hydrolase</keyword>
<dbReference type="PANTHER" id="PTHR40457">
    <property type="entry name" value="PHOSPHOLIPASE A1"/>
    <property type="match status" value="1"/>
</dbReference>
<dbReference type="SUPFAM" id="SSF56931">
    <property type="entry name" value="Outer membrane phospholipase A (OMPLA)"/>
    <property type="match status" value="1"/>
</dbReference>
<evidence type="ECO:0000256" key="5">
    <source>
        <dbReference type="ARBA" id="ARBA00022452"/>
    </source>
</evidence>
<feature type="region of interest" description="Disordered" evidence="18">
    <location>
        <begin position="53"/>
        <end position="83"/>
    </location>
</feature>
<keyword evidence="10 16" id="KW-0106">Calcium</keyword>
<evidence type="ECO:0000256" key="8">
    <source>
        <dbReference type="ARBA" id="ARBA00022729"/>
    </source>
</evidence>
<feature type="chain" id="PRO_5019620912" description="Phospholipase A1" evidence="17">
    <location>
        <begin position="23"/>
        <end position="355"/>
    </location>
</feature>
<feature type="binding site" description="in dimeric form" evidence="16">
    <location>
        <position position="186"/>
    </location>
    <ligand>
        <name>Ca(2+)</name>
        <dbReference type="ChEBI" id="CHEBI:29108"/>
        <label>1</label>
    </ligand>
</feature>
<dbReference type="GO" id="GO:0016042">
    <property type="term" value="P:lipid catabolic process"/>
    <property type="evidence" value="ECO:0007669"/>
    <property type="project" value="UniProtKB-KW"/>
</dbReference>
<keyword evidence="6" id="KW-0812">Transmembrane</keyword>
<dbReference type="Pfam" id="PF02253">
    <property type="entry name" value="PLA1"/>
    <property type="match status" value="1"/>
</dbReference>
<keyword evidence="8 17" id="KW-0732">Signal</keyword>
<evidence type="ECO:0000256" key="10">
    <source>
        <dbReference type="ARBA" id="ARBA00022837"/>
    </source>
</evidence>
<comment type="similarity">
    <text evidence="3 17">Belongs to the phospholipase A1 family.</text>
</comment>
<comment type="catalytic activity">
    <reaction evidence="2 17">
        <text>a 1,2-diacyl-sn-glycero-3-phosphocholine + H2O = a 1-acyl-sn-glycero-3-phosphocholine + a fatty acid + H(+)</text>
        <dbReference type="Rhea" id="RHEA:15801"/>
        <dbReference type="ChEBI" id="CHEBI:15377"/>
        <dbReference type="ChEBI" id="CHEBI:15378"/>
        <dbReference type="ChEBI" id="CHEBI:28868"/>
        <dbReference type="ChEBI" id="CHEBI:57643"/>
        <dbReference type="ChEBI" id="CHEBI:58168"/>
        <dbReference type="EC" id="3.1.1.4"/>
    </reaction>
</comment>
<keyword evidence="5" id="KW-1134">Transmembrane beta strand</keyword>
<dbReference type="PANTHER" id="PTHR40457:SF1">
    <property type="entry name" value="PHOSPHOLIPASE A1"/>
    <property type="match status" value="1"/>
</dbReference>